<evidence type="ECO:0000313" key="1">
    <source>
        <dbReference type="EMBL" id="CAF2074967.1"/>
    </source>
</evidence>
<gene>
    <name evidence="1" type="ORF">DARMORV10_C01P34570.1</name>
</gene>
<dbReference type="Gene3D" id="2.60.40.790">
    <property type="match status" value="1"/>
</dbReference>
<dbReference type="PANTHER" id="PTHR34661:SF3">
    <property type="entry name" value="INCREASED DNA METHYLATION 2"/>
    <property type="match status" value="1"/>
</dbReference>
<dbReference type="AlphaFoldDB" id="A0A816RGU2"/>
<protein>
    <submittedName>
        <fullName evidence="1">(rape) hypothetical protein</fullName>
    </submittedName>
</protein>
<dbReference type="Proteomes" id="UP001295469">
    <property type="component" value="Chromosome C01"/>
</dbReference>
<dbReference type="CDD" id="cd06464">
    <property type="entry name" value="ACD_sHsps-like"/>
    <property type="match status" value="1"/>
</dbReference>
<reference evidence="1" key="1">
    <citation type="submission" date="2021-01" db="EMBL/GenBank/DDBJ databases">
        <authorList>
            <consortium name="Genoscope - CEA"/>
            <person name="William W."/>
        </authorList>
    </citation>
    <scope>NUCLEOTIDE SEQUENCE</scope>
</reference>
<organism evidence="1">
    <name type="scientific">Brassica napus</name>
    <name type="common">Rape</name>
    <dbReference type="NCBI Taxonomy" id="3708"/>
    <lineage>
        <taxon>Eukaryota</taxon>
        <taxon>Viridiplantae</taxon>
        <taxon>Streptophyta</taxon>
        <taxon>Embryophyta</taxon>
        <taxon>Tracheophyta</taxon>
        <taxon>Spermatophyta</taxon>
        <taxon>Magnoliopsida</taxon>
        <taxon>eudicotyledons</taxon>
        <taxon>Gunneridae</taxon>
        <taxon>Pentapetalae</taxon>
        <taxon>rosids</taxon>
        <taxon>malvids</taxon>
        <taxon>Brassicales</taxon>
        <taxon>Brassicaceae</taxon>
        <taxon>Brassiceae</taxon>
        <taxon>Brassica</taxon>
    </lineage>
</organism>
<proteinExistence type="predicted"/>
<dbReference type="InterPro" id="IPR039321">
    <property type="entry name" value="IDM2/3-like"/>
</dbReference>
<dbReference type="EMBL" id="HG994365">
    <property type="protein sequence ID" value="CAF2074967.1"/>
    <property type="molecule type" value="Genomic_DNA"/>
</dbReference>
<dbReference type="InterPro" id="IPR008978">
    <property type="entry name" value="HSP20-like_chaperone"/>
</dbReference>
<dbReference type="PANTHER" id="PTHR34661">
    <property type="entry name" value="INCREASED DNA METHYLATION 3"/>
    <property type="match status" value="1"/>
</dbReference>
<sequence>MSGTGREPVFAEKSEQEKVLISLDTEDDKLFLLHFIIGNYFGPHLHDDDGNKRKQSAFQIQASSNLPTKEELSASLMKRAELERVYYYVLRNADPSLVFNRKVLSRYFNEKRKASNVDFPLFRDLYPFKLHPESRIRNQYKLIKSIVFINDPDTSCMREDCVDRFKLLTGLQSFTLSLNIDVTEVDDEPLETLGTCLEGGPGNHDESEPTLEANGVIIADAQAAQMMGLMDIGECADAYLFRVSLPGVKRDESESLSTNVFIPINLFFSLTGVFISGHFSCEVEDNGRVLVRGVTTTGEKQVHRYSQVFKMKTHNLCPPGQFSVSFHLPGPVHPQEFTGSFGTDGIFEGTVMKKLQKQTV</sequence>
<name>A0A816RGU2_BRANA</name>
<accession>A0A816RGU2</accession>